<dbReference type="Pfam" id="PF01494">
    <property type="entry name" value="FAD_binding_3"/>
    <property type="match status" value="2"/>
</dbReference>
<keyword evidence="3" id="KW-0274">FAD</keyword>
<evidence type="ECO:0000256" key="6">
    <source>
        <dbReference type="SAM" id="MobiDB-lite"/>
    </source>
</evidence>
<keyword evidence="2" id="KW-0285">Flavoprotein</keyword>
<dbReference type="InterPro" id="IPR036188">
    <property type="entry name" value="FAD/NAD-bd_sf"/>
</dbReference>
<keyword evidence="5" id="KW-0503">Monooxygenase</keyword>
<dbReference type="PRINTS" id="PR00420">
    <property type="entry name" value="RNGMNOXGNASE"/>
</dbReference>
<dbReference type="EMBL" id="JAVDPF010000052">
    <property type="protein sequence ID" value="KAL1866265.1"/>
    <property type="molecule type" value="Genomic_DNA"/>
</dbReference>
<comment type="similarity">
    <text evidence="1">Belongs to the paxM FAD-dependent monooxygenase family.</text>
</comment>
<keyword evidence="9" id="KW-1185">Reference proteome</keyword>
<name>A0ABR3WS64_9EURO</name>
<protein>
    <recommendedName>
        <fullName evidence="7">FAD-binding domain-containing protein</fullName>
    </recommendedName>
</protein>
<organism evidence="8 9">
    <name type="scientific">Paecilomyces lecythidis</name>
    <dbReference type="NCBI Taxonomy" id="3004212"/>
    <lineage>
        <taxon>Eukaryota</taxon>
        <taxon>Fungi</taxon>
        <taxon>Dikarya</taxon>
        <taxon>Ascomycota</taxon>
        <taxon>Pezizomycotina</taxon>
        <taxon>Eurotiomycetes</taxon>
        <taxon>Eurotiomycetidae</taxon>
        <taxon>Eurotiales</taxon>
        <taxon>Thermoascaceae</taxon>
        <taxon>Paecilomyces</taxon>
    </lineage>
</organism>
<sequence length="418" mass="47109">MSSILNDVVIIGAGLSGAVLALALNENSIPCRIYEARYERDRALGSGVSIAPNGCRVLDRLGILERIAPKSYQTEYQVIKDAAGRSIRRVNIANPDIYGYKTYRLYRHVLLDELRKVLNERKIHVEYGAKFERIVEETAYGVTFLVNGEIKRASLLIGADGIHSAVRRYISPQPPEYTGIACVYGHLPAGSIQWPTREFEKACTIQDDPGVLFMGPEVADGSELLVGRQFAYPTLDRTGWEALETDKSRLCSLFCKDYEGFQQLAKSIMDQISARKEGLLLWPYYRMPKLEHWSSILGHITIIGDAAHAIPPSSGQGVNQAFEDAHTLALLLGSLSRKTELKEALDFWYHLRQTRIDAVVRKAQETDILRLPRTERLLLKQRPESESSQESQSTDHGMKWLYMPTTDDEITAWIRVPS</sequence>
<feature type="domain" description="FAD-binding" evidence="7">
    <location>
        <begin position="298"/>
        <end position="362"/>
    </location>
</feature>
<dbReference type="InterPro" id="IPR050493">
    <property type="entry name" value="FAD-dep_Monooxygenase_BioMet"/>
</dbReference>
<evidence type="ECO:0000256" key="1">
    <source>
        <dbReference type="ARBA" id="ARBA00007992"/>
    </source>
</evidence>
<keyword evidence="4" id="KW-0560">Oxidoreductase</keyword>
<dbReference type="SUPFAM" id="SSF51905">
    <property type="entry name" value="FAD/NAD(P)-binding domain"/>
    <property type="match status" value="1"/>
</dbReference>
<dbReference type="Gene3D" id="3.50.50.60">
    <property type="entry name" value="FAD/NAD(P)-binding domain"/>
    <property type="match status" value="1"/>
</dbReference>
<feature type="domain" description="FAD-binding" evidence="7">
    <location>
        <begin position="7"/>
        <end position="173"/>
    </location>
</feature>
<dbReference type="Proteomes" id="UP001583193">
    <property type="component" value="Unassembled WGS sequence"/>
</dbReference>
<evidence type="ECO:0000256" key="3">
    <source>
        <dbReference type="ARBA" id="ARBA00022827"/>
    </source>
</evidence>
<evidence type="ECO:0000256" key="2">
    <source>
        <dbReference type="ARBA" id="ARBA00022630"/>
    </source>
</evidence>
<evidence type="ECO:0000256" key="4">
    <source>
        <dbReference type="ARBA" id="ARBA00023002"/>
    </source>
</evidence>
<evidence type="ECO:0000313" key="9">
    <source>
        <dbReference type="Proteomes" id="UP001583193"/>
    </source>
</evidence>
<gene>
    <name evidence="8" type="ORF">Plec18167_009105</name>
</gene>
<dbReference type="PANTHER" id="PTHR13789">
    <property type="entry name" value="MONOOXYGENASE"/>
    <property type="match status" value="1"/>
</dbReference>
<evidence type="ECO:0000259" key="7">
    <source>
        <dbReference type="Pfam" id="PF01494"/>
    </source>
</evidence>
<dbReference type="InterPro" id="IPR002938">
    <property type="entry name" value="FAD-bd"/>
</dbReference>
<evidence type="ECO:0000256" key="5">
    <source>
        <dbReference type="ARBA" id="ARBA00023033"/>
    </source>
</evidence>
<proteinExistence type="inferred from homology"/>
<evidence type="ECO:0000313" key="8">
    <source>
        <dbReference type="EMBL" id="KAL1866265.1"/>
    </source>
</evidence>
<feature type="region of interest" description="Disordered" evidence="6">
    <location>
        <begin position="379"/>
        <end position="398"/>
    </location>
</feature>
<dbReference type="PANTHER" id="PTHR13789:SF316">
    <property type="entry name" value="FAD-BINDING DOMAIN-CONTAINING PROTEIN"/>
    <property type="match status" value="1"/>
</dbReference>
<accession>A0ABR3WS64</accession>
<reference evidence="8 9" key="1">
    <citation type="journal article" date="2024" name="IMA Fungus">
        <title>IMA Genome - F19 : A genome assembly and annotation guide to empower mycologists, including annotated draft genome sequences of Ceratocystis pirilliformis, Diaporthe australafricana, Fusarium ophioides, Paecilomyces lecythidis, and Sporothrix stenoceras.</title>
        <authorList>
            <person name="Aylward J."/>
            <person name="Wilson A.M."/>
            <person name="Visagie C.M."/>
            <person name="Spraker J."/>
            <person name="Barnes I."/>
            <person name="Buitendag C."/>
            <person name="Ceriani C."/>
            <person name="Del Mar Angel L."/>
            <person name="du Plessis D."/>
            <person name="Fuchs T."/>
            <person name="Gasser K."/>
            <person name="Kramer D."/>
            <person name="Li W."/>
            <person name="Munsamy K."/>
            <person name="Piso A."/>
            <person name="Price J.L."/>
            <person name="Sonnekus B."/>
            <person name="Thomas C."/>
            <person name="van der Nest A."/>
            <person name="van Dijk A."/>
            <person name="van Heerden A."/>
            <person name="van Vuuren N."/>
            <person name="Yilmaz N."/>
            <person name="Duong T.A."/>
            <person name="van der Merwe N.A."/>
            <person name="Wingfield M.J."/>
            <person name="Wingfield B.D."/>
        </authorList>
    </citation>
    <scope>NUCLEOTIDE SEQUENCE [LARGE SCALE GENOMIC DNA]</scope>
    <source>
        <strain evidence="8 9">CMW 18167</strain>
    </source>
</reference>
<comment type="caution">
    <text evidence="8">The sequence shown here is derived from an EMBL/GenBank/DDBJ whole genome shotgun (WGS) entry which is preliminary data.</text>
</comment>